<dbReference type="GO" id="GO:0045109">
    <property type="term" value="P:intermediate filament organization"/>
    <property type="evidence" value="ECO:0007669"/>
    <property type="project" value="TreeGrafter"/>
</dbReference>
<dbReference type="InterPro" id="IPR032444">
    <property type="entry name" value="Keratin_2_head"/>
</dbReference>
<evidence type="ECO:0000256" key="1">
    <source>
        <dbReference type="ARBA" id="ARBA00022754"/>
    </source>
</evidence>
<accession>A0A7K8DFD5</accession>
<feature type="domain" description="IF rod" evidence="7">
    <location>
        <begin position="232"/>
        <end position="547"/>
    </location>
</feature>
<dbReference type="Pfam" id="PF00038">
    <property type="entry name" value="Filament"/>
    <property type="match status" value="1"/>
</dbReference>
<dbReference type="PRINTS" id="PR01276">
    <property type="entry name" value="TYPE2KERATIN"/>
</dbReference>
<reference evidence="8 9" key="1">
    <citation type="submission" date="2019-09" db="EMBL/GenBank/DDBJ databases">
        <title>Bird 10,000 Genomes (B10K) Project - Family phase.</title>
        <authorList>
            <person name="Zhang G."/>
        </authorList>
    </citation>
    <scope>NUCLEOTIDE SEQUENCE [LARGE SCALE GENOMIC DNA]</scope>
    <source>
        <strain evidence="8">B10K-DU-029-39</strain>
        <tissue evidence="8">Heart or muscle</tissue>
    </source>
</reference>
<feature type="compositionally biased region" description="Low complexity" evidence="6">
    <location>
        <begin position="671"/>
        <end position="693"/>
    </location>
</feature>
<feature type="non-terminal residue" evidence="8">
    <location>
        <position position="1"/>
    </location>
</feature>
<dbReference type="FunFam" id="1.20.5.170:FF:000004">
    <property type="entry name" value="Keratin, type II cytoskeletal 5"/>
    <property type="match status" value="1"/>
</dbReference>
<dbReference type="FunFam" id="1.20.5.500:FF:000001">
    <property type="entry name" value="Type II keratin 23"/>
    <property type="match status" value="1"/>
</dbReference>
<dbReference type="PANTHER" id="PTHR45616:SF62">
    <property type="entry name" value="IF ROD DOMAIN-CONTAINING PROTEIN"/>
    <property type="match status" value="1"/>
</dbReference>
<sequence>RTLSMRAGGGGRSYSAASAIIPSSNRAGFSSVSVARSGGGGGGFGRLIGGGGGGGAAGGGGFGSRSLYNLGGSKRISFGVGSSFRAAFGSGAAGGSGLGGGGGGGGYGLGGGGAGGGLGLGLGGGGGGFGSGGAGGGLGLGLGGGGGGFGFGGGAGGLGFSGGHAGGGGFGLGGLGGLGGFPGGLGGGRNPVGFSGGPSGVGTIQEVTVNQSLLAPLNLEIDPNIQQVRKDEKEQIKTLNNKFASFIDKVRFLEQQNKVLETKWTLLQEQGQKNNSGKSNLDPLFEAYINNLRRQLANLLNERGRMDGELKNMQDLVEDFKNKYEEEINRRTAAENEFVVLKKDVDAAYMNKVELEAKVDALSDELNFLRALYEAELAQLSAQVSDTAVILSMDNNRDLDLSSIIAEVKAQYEDIANRSRAEAEAWYQTKFEELQATAGKHGDDLRNTKGEIAELNRLIQRIRSEIENTRNQCATLQTAIGDSEERGELALKDAKAKMIDLEDALQKAKADMARQLREYQELMNVKLALDIEIATYRKLLEGEESRLSGEGLNPISYSVISSSSSMAGGAGLGGGFGGLSLSGGGSGSGFGLGGGGGSSFSLGGGVGSGFGLGGGGGSSFVLGGGGGSGFGLGAGSGGGGGYSFGSGGGLGLGAGGGLGGGFGGGSGLGTAGSHSHTGSSSSALSTSGGNFSSGSAKGTNPGVKIVSKTSSSKKSIKSQSLKNATEPE</sequence>
<dbReference type="FunFam" id="1.20.5.1160:FF:000001">
    <property type="entry name" value="Keratin type II"/>
    <property type="match status" value="1"/>
</dbReference>
<keyword evidence="1 4" id="KW-0403">Intermediate filament</keyword>
<feature type="region of interest" description="Disordered" evidence="6">
    <location>
        <begin position="670"/>
        <end position="728"/>
    </location>
</feature>
<evidence type="ECO:0000256" key="3">
    <source>
        <dbReference type="ARBA" id="ARBA00061646"/>
    </source>
</evidence>
<dbReference type="InterPro" id="IPR018039">
    <property type="entry name" value="IF_conserved"/>
</dbReference>
<dbReference type="GO" id="GO:0031424">
    <property type="term" value="P:keratinization"/>
    <property type="evidence" value="ECO:0007669"/>
    <property type="project" value="TreeGrafter"/>
</dbReference>
<organism evidence="8 9">
    <name type="scientific">Eulacestoma nigropectus</name>
    <name type="common">wattled ploughbill</name>
    <dbReference type="NCBI Taxonomy" id="461239"/>
    <lineage>
        <taxon>Eukaryota</taxon>
        <taxon>Metazoa</taxon>
        <taxon>Chordata</taxon>
        <taxon>Craniata</taxon>
        <taxon>Vertebrata</taxon>
        <taxon>Euteleostomi</taxon>
        <taxon>Archelosauria</taxon>
        <taxon>Archosauria</taxon>
        <taxon>Dinosauria</taxon>
        <taxon>Saurischia</taxon>
        <taxon>Theropoda</taxon>
        <taxon>Coelurosauria</taxon>
        <taxon>Aves</taxon>
        <taxon>Neognathae</taxon>
        <taxon>Neoaves</taxon>
        <taxon>Telluraves</taxon>
        <taxon>Australaves</taxon>
        <taxon>Passeriformes</taxon>
        <taxon>Corvoidea</taxon>
        <taxon>Pachycephalidae</taxon>
        <taxon>Eulacestoma</taxon>
    </lineage>
</organism>
<dbReference type="GO" id="GO:0005615">
    <property type="term" value="C:extracellular space"/>
    <property type="evidence" value="ECO:0007669"/>
    <property type="project" value="TreeGrafter"/>
</dbReference>
<dbReference type="InterPro" id="IPR039008">
    <property type="entry name" value="IF_rod_dom"/>
</dbReference>
<dbReference type="Gene3D" id="1.20.5.170">
    <property type="match status" value="1"/>
</dbReference>
<dbReference type="Gene3D" id="1.20.5.500">
    <property type="entry name" value="Single helix bin"/>
    <property type="match status" value="1"/>
</dbReference>
<keyword evidence="2 5" id="KW-0175">Coiled coil</keyword>
<evidence type="ECO:0000313" key="8">
    <source>
        <dbReference type="EMBL" id="NXB38166.1"/>
    </source>
</evidence>
<dbReference type="Gene3D" id="1.20.5.1160">
    <property type="entry name" value="Vasodilator-stimulated phosphoprotein"/>
    <property type="match status" value="1"/>
</dbReference>
<comment type="caution">
    <text evidence="8">The sequence shown here is derived from an EMBL/GenBank/DDBJ whole genome shotgun (WGS) entry which is preliminary data.</text>
</comment>
<evidence type="ECO:0000256" key="6">
    <source>
        <dbReference type="SAM" id="MobiDB-lite"/>
    </source>
</evidence>
<feature type="coiled-coil region" evidence="5">
    <location>
        <begin position="445"/>
        <end position="525"/>
    </location>
</feature>
<dbReference type="PROSITE" id="PS00226">
    <property type="entry name" value="IF_ROD_1"/>
    <property type="match status" value="1"/>
</dbReference>
<dbReference type="EMBL" id="VZTE01005088">
    <property type="protein sequence ID" value="NXB38166.1"/>
    <property type="molecule type" value="Genomic_DNA"/>
</dbReference>
<dbReference type="InterPro" id="IPR003054">
    <property type="entry name" value="Keratin_II"/>
</dbReference>
<dbReference type="OrthoDB" id="2441647at2759"/>
<dbReference type="AlphaFoldDB" id="A0A7K8DFD5"/>
<dbReference type="PROSITE" id="PS51842">
    <property type="entry name" value="IF_ROD_2"/>
    <property type="match status" value="1"/>
</dbReference>
<dbReference type="SUPFAM" id="SSF64593">
    <property type="entry name" value="Intermediate filament protein, coiled coil region"/>
    <property type="match status" value="3"/>
</dbReference>
<evidence type="ECO:0000313" key="9">
    <source>
        <dbReference type="Proteomes" id="UP000540150"/>
    </source>
</evidence>
<dbReference type="SMART" id="SM01391">
    <property type="entry name" value="Filament"/>
    <property type="match status" value="1"/>
</dbReference>
<dbReference type="PANTHER" id="PTHR45616">
    <property type="entry name" value="GATA-TYPE DOMAIN-CONTAINING PROTEIN"/>
    <property type="match status" value="1"/>
</dbReference>
<feature type="coiled-coil region" evidence="5">
    <location>
        <begin position="289"/>
        <end position="379"/>
    </location>
</feature>
<comment type="similarity">
    <text evidence="3 4">Belongs to the intermediate filament family.</text>
</comment>
<feature type="compositionally biased region" description="Low complexity" evidence="6">
    <location>
        <begin position="704"/>
        <end position="722"/>
    </location>
</feature>
<evidence type="ECO:0000259" key="7">
    <source>
        <dbReference type="PROSITE" id="PS51842"/>
    </source>
</evidence>
<dbReference type="Pfam" id="PF16208">
    <property type="entry name" value="Keratin_2_head"/>
    <property type="match status" value="1"/>
</dbReference>
<name>A0A7K8DFD5_9CORV</name>
<proteinExistence type="inferred from homology"/>
<dbReference type="Proteomes" id="UP000540150">
    <property type="component" value="Unassembled WGS sequence"/>
</dbReference>
<evidence type="ECO:0000256" key="4">
    <source>
        <dbReference type="RuleBase" id="RU000685"/>
    </source>
</evidence>
<evidence type="ECO:0000256" key="5">
    <source>
        <dbReference type="SAM" id="Coils"/>
    </source>
</evidence>
<protein>
    <submittedName>
        <fullName evidence="8">K2C75 protein</fullName>
    </submittedName>
</protein>
<gene>
    <name evidence="8" type="primary">Krt75_1</name>
    <name evidence="8" type="ORF">EULNIG_R00025</name>
</gene>
<evidence type="ECO:0000256" key="2">
    <source>
        <dbReference type="ARBA" id="ARBA00023054"/>
    </source>
</evidence>
<dbReference type="GO" id="GO:0030280">
    <property type="term" value="F:structural constituent of skin epidermis"/>
    <property type="evidence" value="ECO:0007669"/>
    <property type="project" value="TreeGrafter"/>
</dbReference>
<feature type="non-terminal residue" evidence="8">
    <location>
        <position position="728"/>
    </location>
</feature>
<dbReference type="GO" id="GO:0045095">
    <property type="term" value="C:keratin filament"/>
    <property type="evidence" value="ECO:0007669"/>
    <property type="project" value="InterPro"/>
</dbReference>
<keyword evidence="9" id="KW-1185">Reference proteome</keyword>